<reference evidence="2" key="1">
    <citation type="journal article" date="2023" name="Nat. Plants">
        <title>Single-cell RNA sequencing provides a high-resolution roadmap for understanding the multicellular compartmentation of specialized metabolism.</title>
        <authorList>
            <person name="Sun S."/>
            <person name="Shen X."/>
            <person name="Li Y."/>
            <person name="Li Y."/>
            <person name="Wang S."/>
            <person name="Li R."/>
            <person name="Zhang H."/>
            <person name="Shen G."/>
            <person name="Guo B."/>
            <person name="Wei J."/>
            <person name="Xu J."/>
            <person name="St-Pierre B."/>
            <person name="Chen S."/>
            <person name="Sun C."/>
        </authorList>
    </citation>
    <scope>NUCLEOTIDE SEQUENCE [LARGE SCALE GENOMIC DNA]</scope>
</reference>
<accession>A0ACB9ZQ47</accession>
<sequence length="294" mass="34514">MYKIFSGRFSLELLRKKIMCKKGFHPIFIDQKLDGLARISSNQFIFRIDPVLRRANELAYEPEKLSIGPYHHGKNKLQDMENYKLRYLKRLLRRQGESSAKRYIAALVELEEKARSYYAENINLSREDFVGMLLLDGCFIIELLRKWDNPHEDQRNDDPIFLLLAESWCRDLLLFENQIPLFVLVKLFDMTKIPCSQEKGLIHLAISHLYPLIAADRPPESSYNVGPEDEIIHLLSLLYKSWCSSMETRDQEHGISSSSDPKRSDFHAITLFQQFKMISRAKKSKRRTLCLWKA</sequence>
<name>A0ACB9ZQ47_CATRO</name>
<dbReference type="EMBL" id="CM044708">
    <property type="protein sequence ID" value="KAI5649837.1"/>
    <property type="molecule type" value="Genomic_DNA"/>
</dbReference>
<dbReference type="Proteomes" id="UP001060085">
    <property type="component" value="Linkage Group LG08"/>
</dbReference>
<evidence type="ECO:0000313" key="1">
    <source>
        <dbReference type="EMBL" id="KAI5649837.1"/>
    </source>
</evidence>
<organism evidence="1 2">
    <name type="scientific">Catharanthus roseus</name>
    <name type="common">Madagascar periwinkle</name>
    <name type="synonym">Vinca rosea</name>
    <dbReference type="NCBI Taxonomy" id="4058"/>
    <lineage>
        <taxon>Eukaryota</taxon>
        <taxon>Viridiplantae</taxon>
        <taxon>Streptophyta</taxon>
        <taxon>Embryophyta</taxon>
        <taxon>Tracheophyta</taxon>
        <taxon>Spermatophyta</taxon>
        <taxon>Magnoliopsida</taxon>
        <taxon>eudicotyledons</taxon>
        <taxon>Gunneridae</taxon>
        <taxon>Pentapetalae</taxon>
        <taxon>asterids</taxon>
        <taxon>lamiids</taxon>
        <taxon>Gentianales</taxon>
        <taxon>Apocynaceae</taxon>
        <taxon>Rauvolfioideae</taxon>
        <taxon>Vinceae</taxon>
        <taxon>Catharanthinae</taxon>
        <taxon>Catharanthus</taxon>
    </lineage>
</organism>
<comment type="caution">
    <text evidence="1">The sequence shown here is derived from an EMBL/GenBank/DDBJ whole genome shotgun (WGS) entry which is preliminary data.</text>
</comment>
<evidence type="ECO:0000313" key="2">
    <source>
        <dbReference type="Proteomes" id="UP001060085"/>
    </source>
</evidence>
<keyword evidence="2" id="KW-1185">Reference proteome</keyword>
<protein>
    <submittedName>
        <fullName evidence="1">Uncharacterized protein</fullName>
    </submittedName>
</protein>
<gene>
    <name evidence="1" type="ORF">M9H77_35842</name>
</gene>
<proteinExistence type="predicted"/>